<dbReference type="InterPro" id="IPR051284">
    <property type="entry name" value="ZnF_MYMT-QRICH1"/>
</dbReference>
<evidence type="ECO:0000313" key="2">
    <source>
        <dbReference type="Proteomes" id="UP001153148"/>
    </source>
</evidence>
<sequence length="125" mass="13661">MVMSSPQVKKYNFDMIKRVVSSGQILMMCSLNCLTLYKVSINAVSSKRIKCDMCNGVAQAQYHLTNVGRDGAQLLFLPVCHAVSRPVLKVTSPYVLRLGTGSCANSHKGVDPLHFDRASFPPGSQ</sequence>
<name>A0ABN7PF19_TIMPD</name>
<evidence type="ECO:0000313" key="1">
    <source>
        <dbReference type="EMBL" id="CAG2066360.1"/>
    </source>
</evidence>
<gene>
    <name evidence="1" type="ORF">TPAB3V08_LOCUS13303</name>
</gene>
<keyword evidence="2" id="KW-1185">Reference proteome</keyword>
<reference evidence="1" key="1">
    <citation type="submission" date="2021-03" db="EMBL/GenBank/DDBJ databases">
        <authorList>
            <person name="Tran Van P."/>
        </authorList>
    </citation>
    <scope>NUCLEOTIDE SEQUENCE</scope>
</reference>
<dbReference type="Proteomes" id="UP001153148">
    <property type="component" value="Unassembled WGS sequence"/>
</dbReference>
<dbReference type="PANTHER" id="PTHR45736">
    <property type="entry name" value="ZINC FINGER MYM-TYPE PROTEIN"/>
    <property type="match status" value="1"/>
</dbReference>
<dbReference type="EMBL" id="CAJPIN010053359">
    <property type="protein sequence ID" value="CAG2066360.1"/>
    <property type="molecule type" value="Genomic_DNA"/>
</dbReference>
<dbReference type="PANTHER" id="PTHR45736:SF1">
    <property type="entry name" value="WITHOUT CHILDREN, ISOFORM B"/>
    <property type="match status" value="1"/>
</dbReference>
<proteinExistence type="predicted"/>
<comment type="caution">
    <text evidence="1">The sequence shown here is derived from an EMBL/GenBank/DDBJ whole genome shotgun (WGS) entry which is preliminary data.</text>
</comment>
<accession>A0ABN7PF19</accession>
<protein>
    <submittedName>
        <fullName evidence="1">Uncharacterized protein</fullName>
    </submittedName>
</protein>
<organism evidence="1 2">
    <name type="scientific">Timema podura</name>
    <name type="common">Walking stick</name>
    <dbReference type="NCBI Taxonomy" id="61482"/>
    <lineage>
        <taxon>Eukaryota</taxon>
        <taxon>Metazoa</taxon>
        <taxon>Ecdysozoa</taxon>
        <taxon>Arthropoda</taxon>
        <taxon>Hexapoda</taxon>
        <taxon>Insecta</taxon>
        <taxon>Pterygota</taxon>
        <taxon>Neoptera</taxon>
        <taxon>Polyneoptera</taxon>
        <taxon>Phasmatodea</taxon>
        <taxon>Timematodea</taxon>
        <taxon>Timematoidea</taxon>
        <taxon>Timematidae</taxon>
        <taxon>Timema</taxon>
    </lineage>
</organism>